<name>A0A8B9PPQ4_APTOW</name>
<dbReference type="Proteomes" id="UP000694424">
    <property type="component" value="Unplaced"/>
</dbReference>
<sequence length="63" mass="7091">MPSPRRAQRSASSCRAQCTRTLTLAGLSLVLQVPEDFISRELFDTIQVYVITKPELQNKLITV</sequence>
<dbReference type="Ensembl" id="ENSAOWT00000016773.1">
    <property type="protein sequence ID" value="ENSAOWP00000014789.1"/>
    <property type="gene ID" value="ENSAOWG00000010090.1"/>
</dbReference>
<reference evidence="1" key="2">
    <citation type="submission" date="2025-09" db="UniProtKB">
        <authorList>
            <consortium name="Ensembl"/>
        </authorList>
    </citation>
    <scope>IDENTIFICATION</scope>
</reference>
<evidence type="ECO:0000313" key="1">
    <source>
        <dbReference type="Ensembl" id="ENSAOWP00000014789.1"/>
    </source>
</evidence>
<protein>
    <submittedName>
        <fullName evidence="1">Uncharacterized protein</fullName>
    </submittedName>
</protein>
<accession>A0A8B9PPQ4</accession>
<dbReference type="AlphaFoldDB" id="A0A8B9PPQ4"/>
<keyword evidence="2" id="KW-1185">Reference proteome</keyword>
<reference evidence="1" key="1">
    <citation type="submission" date="2025-08" db="UniProtKB">
        <authorList>
            <consortium name="Ensembl"/>
        </authorList>
    </citation>
    <scope>IDENTIFICATION</scope>
</reference>
<evidence type="ECO:0000313" key="2">
    <source>
        <dbReference type="Proteomes" id="UP000694424"/>
    </source>
</evidence>
<proteinExistence type="predicted"/>
<organism evidence="1 2">
    <name type="scientific">Apteryx owenii</name>
    <name type="common">Little spotted kiwi</name>
    <dbReference type="NCBI Taxonomy" id="8824"/>
    <lineage>
        <taxon>Eukaryota</taxon>
        <taxon>Metazoa</taxon>
        <taxon>Chordata</taxon>
        <taxon>Craniata</taxon>
        <taxon>Vertebrata</taxon>
        <taxon>Euteleostomi</taxon>
        <taxon>Archelosauria</taxon>
        <taxon>Archosauria</taxon>
        <taxon>Dinosauria</taxon>
        <taxon>Saurischia</taxon>
        <taxon>Theropoda</taxon>
        <taxon>Coelurosauria</taxon>
        <taxon>Aves</taxon>
        <taxon>Palaeognathae</taxon>
        <taxon>Apterygiformes</taxon>
        <taxon>Apterygidae</taxon>
        <taxon>Apteryx</taxon>
    </lineage>
</organism>